<accession>A0A6C1B7V0</accession>
<dbReference type="PROSITE" id="PS50109">
    <property type="entry name" value="HIS_KIN"/>
    <property type="match status" value="1"/>
</dbReference>
<dbReference type="SUPFAM" id="SSF47384">
    <property type="entry name" value="Homodimeric domain of signal transducing histidine kinase"/>
    <property type="match status" value="1"/>
</dbReference>
<dbReference type="InterPro" id="IPR003661">
    <property type="entry name" value="HisK_dim/P_dom"/>
</dbReference>
<feature type="coiled-coil region" evidence="6">
    <location>
        <begin position="55"/>
        <end position="89"/>
    </location>
</feature>
<dbReference type="GO" id="GO:0009927">
    <property type="term" value="F:histidine phosphotransfer kinase activity"/>
    <property type="evidence" value="ECO:0007669"/>
    <property type="project" value="TreeGrafter"/>
</dbReference>
<evidence type="ECO:0000256" key="5">
    <source>
        <dbReference type="ARBA" id="ARBA00022777"/>
    </source>
</evidence>
<dbReference type="GO" id="GO:0005886">
    <property type="term" value="C:plasma membrane"/>
    <property type="evidence" value="ECO:0007669"/>
    <property type="project" value="TreeGrafter"/>
</dbReference>
<dbReference type="Pfam" id="PF00512">
    <property type="entry name" value="HisKA"/>
    <property type="match status" value="1"/>
</dbReference>
<dbReference type="RefSeq" id="WP_173767227.1">
    <property type="nucleotide sequence ID" value="NZ_CP048836.1"/>
</dbReference>
<feature type="transmembrane region" description="Helical" evidence="7">
    <location>
        <begin position="33"/>
        <end position="55"/>
    </location>
</feature>
<gene>
    <name evidence="9" type="ORF">G3580_16185</name>
</gene>
<dbReference type="InterPro" id="IPR036097">
    <property type="entry name" value="HisK_dim/P_sf"/>
</dbReference>
<dbReference type="Gene3D" id="3.30.565.10">
    <property type="entry name" value="Histidine kinase-like ATPase, C-terminal domain"/>
    <property type="match status" value="1"/>
</dbReference>
<keyword evidence="5 9" id="KW-0418">Kinase</keyword>
<dbReference type="InterPro" id="IPR036890">
    <property type="entry name" value="HATPase_C_sf"/>
</dbReference>
<evidence type="ECO:0000256" key="6">
    <source>
        <dbReference type="SAM" id="Coils"/>
    </source>
</evidence>
<dbReference type="SMART" id="SM00388">
    <property type="entry name" value="HisKA"/>
    <property type="match status" value="1"/>
</dbReference>
<keyword evidence="10" id="KW-1185">Reference proteome</keyword>
<keyword evidence="3" id="KW-0597">Phosphoprotein</keyword>
<organism evidence="9 10">
    <name type="scientific">Nitrogeniibacter mangrovi</name>
    <dbReference type="NCBI Taxonomy" id="2016596"/>
    <lineage>
        <taxon>Bacteria</taxon>
        <taxon>Pseudomonadati</taxon>
        <taxon>Pseudomonadota</taxon>
        <taxon>Betaproteobacteria</taxon>
        <taxon>Rhodocyclales</taxon>
        <taxon>Zoogloeaceae</taxon>
        <taxon>Nitrogeniibacter</taxon>
    </lineage>
</organism>
<dbReference type="PANTHER" id="PTHR43047">
    <property type="entry name" value="TWO-COMPONENT HISTIDINE PROTEIN KINASE"/>
    <property type="match status" value="1"/>
</dbReference>
<evidence type="ECO:0000256" key="3">
    <source>
        <dbReference type="ARBA" id="ARBA00022553"/>
    </source>
</evidence>
<name>A0A6C1B7V0_9RHOO</name>
<dbReference type="InterPro" id="IPR005467">
    <property type="entry name" value="His_kinase_dom"/>
</dbReference>
<dbReference type="InterPro" id="IPR003594">
    <property type="entry name" value="HATPase_dom"/>
</dbReference>
<protein>
    <recommendedName>
        <fullName evidence="2">histidine kinase</fullName>
        <ecNumber evidence="2">2.7.13.3</ecNumber>
    </recommendedName>
</protein>
<evidence type="ECO:0000259" key="8">
    <source>
        <dbReference type="PROSITE" id="PS50109"/>
    </source>
</evidence>
<dbReference type="GO" id="GO:0000155">
    <property type="term" value="F:phosphorelay sensor kinase activity"/>
    <property type="evidence" value="ECO:0007669"/>
    <property type="project" value="InterPro"/>
</dbReference>
<dbReference type="Gene3D" id="1.10.287.130">
    <property type="match status" value="1"/>
</dbReference>
<dbReference type="CDD" id="cd00082">
    <property type="entry name" value="HisKA"/>
    <property type="match status" value="1"/>
</dbReference>
<dbReference type="SMART" id="SM00387">
    <property type="entry name" value="HATPase_c"/>
    <property type="match status" value="1"/>
</dbReference>
<dbReference type="EC" id="2.7.13.3" evidence="2"/>
<proteinExistence type="predicted"/>
<comment type="catalytic activity">
    <reaction evidence="1">
        <text>ATP + protein L-histidine = ADP + protein N-phospho-L-histidine.</text>
        <dbReference type="EC" id="2.7.13.3"/>
    </reaction>
</comment>
<keyword evidence="7" id="KW-0812">Transmembrane</keyword>
<dbReference type="Pfam" id="PF02518">
    <property type="entry name" value="HATPase_c"/>
    <property type="match status" value="1"/>
</dbReference>
<evidence type="ECO:0000256" key="1">
    <source>
        <dbReference type="ARBA" id="ARBA00000085"/>
    </source>
</evidence>
<evidence type="ECO:0000313" key="10">
    <source>
        <dbReference type="Proteomes" id="UP000501991"/>
    </source>
</evidence>
<evidence type="ECO:0000313" key="9">
    <source>
        <dbReference type="EMBL" id="QID19019.1"/>
    </source>
</evidence>
<dbReference type="InterPro" id="IPR004358">
    <property type="entry name" value="Sig_transdc_His_kin-like_C"/>
</dbReference>
<evidence type="ECO:0000256" key="4">
    <source>
        <dbReference type="ARBA" id="ARBA00022679"/>
    </source>
</evidence>
<dbReference type="SUPFAM" id="SSF55874">
    <property type="entry name" value="ATPase domain of HSP90 chaperone/DNA topoisomerase II/histidine kinase"/>
    <property type="match status" value="1"/>
</dbReference>
<dbReference type="KEGG" id="azq:G3580_16185"/>
<evidence type="ECO:0000256" key="2">
    <source>
        <dbReference type="ARBA" id="ARBA00012438"/>
    </source>
</evidence>
<keyword evidence="4" id="KW-0808">Transferase</keyword>
<sequence length="345" mass="36352">MCTCRLRAVVAVLAVYPMIEVRAAGASPSAPTALAGALLACVILAMVAIGVGARWRRERTRANRLESRIQAQERELARHRGDLAELVAEQTVDLLLAKEAAERARCAQADFLAGLALELRGPLHAIGGYAQLGCAATGKAAREHVYFSRIDRSAQHMLTMVTELCDLPSATRTGGPVALGPVDWAAVCREVVARGDALLRAKRLSVSMDVAPDLTPVHADQARLREVAEHLFSNAVKFSPVGARIDIRLHEAPDGAGDVVLEVADQGTGLAEEVPERLFGAYGRDGATGSMAVPVGGLGLSICRQHVEIFGGRIEAGNRAAGGAVFRVWLPGLRRAGSVSAEAPG</sequence>
<keyword evidence="7" id="KW-0472">Membrane</keyword>
<dbReference type="Proteomes" id="UP000501991">
    <property type="component" value="Chromosome"/>
</dbReference>
<keyword evidence="7" id="KW-1133">Transmembrane helix</keyword>
<keyword evidence="6" id="KW-0175">Coiled coil</keyword>
<dbReference type="PANTHER" id="PTHR43047:SF72">
    <property type="entry name" value="OSMOSENSING HISTIDINE PROTEIN KINASE SLN1"/>
    <property type="match status" value="1"/>
</dbReference>
<dbReference type="PRINTS" id="PR00344">
    <property type="entry name" value="BCTRLSENSOR"/>
</dbReference>
<reference evidence="9 10" key="1">
    <citation type="submission" date="2020-02" db="EMBL/GenBank/DDBJ databases">
        <title>Nitrogenibacter mangrovi gen. nov., sp. nov. isolated from mangrove sediment, a denitrifying betaproteobacterium.</title>
        <authorList>
            <person name="Liao H."/>
            <person name="Tian Y."/>
        </authorList>
    </citation>
    <scope>NUCLEOTIDE SEQUENCE [LARGE SCALE GENOMIC DNA]</scope>
    <source>
        <strain evidence="9 10">M9-3-2</strain>
    </source>
</reference>
<evidence type="ECO:0000256" key="7">
    <source>
        <dbReference type="SAM" id="Phobius"/>
    </source>
</evidence>
<dbReference type="AlphaFoldDB" id="A0A6C1B7V0"/>
<feature type="domain" description="Histidine kinase" evidence="8">
    <location>
        <begin position="114"/>
        <end position="334"/>
    </location>
</feature>
<dbReference type="EMBL" id="CP048836">
    <property type="protein sequence ID" value="QID19019.1"/>
    <property type="molecule type" value="Genomic_DNA"/>
</dbReference>